<dbReference type="eggNOG" id="ENOG502SZ63">
    <property type="taxonomic scope" value="Eukaryota"/>
</dbReference>
<sequence length="192" mass="21042">MLQILPRLLSASFRFTGRWDNAPGMLDQLTSPAISRSTTPFVRAANSGIISPAAEMAGSAHTTSTARPGTHTPFRIMENVAAPDVFDPSILSRARDFLRAHGGFPESQEFSMDLLLKLGAMMTELDFHRDQVQELASENAHLRQDNANIRAYLDSNLRTGRPFGPGGDSSDISRPPSDTTGKSWDRIVMDLI</sequence>
<dbReference type="Proteomes" id="UP000000560">
    <property type="component" value="Chromosome V"/>
</dbReference>
<gene>
    <name evidence="2" type="ORF">ANIA_05391</name>
</gene>
<evidence type="ECO:0000256" key="1">
    <source>
        <dbReference type="SAM" id="MobiDB-lite"/>
    </source>
</evidence>
<keyword evidence="3" id="KW-1185">Reference proteome</keyword>
<dbReference type="KEGG" id="ani:ANIA_05391"/>
<protein>
    <submittedName>
        <fullName evidence="2">PHD finger protein (AFU_orthologue AFUA_6G13765)</fullName>
    </submittedName>
</protein>
<evidence type="ECO:0000313" key="3">
    <source>
        <dbReference type="Proteomes" id="UP000000560"/>
    </source>
</evidence>
<dbReference type="GeneID" id="2871682"/>
<dbReference type="HOGENOM" id="CLU_080751_0_0_1"/>
<accession>Q5B239</accession>
<accession>C8VGN2</accession>
<dbReference type="OrthoDB" id="336088at2759"/>
<dbReference type="RefSeq" id="XP_662995.1">
    <property type="nucleotide sequence ID" value="XM_657903.1"/>
</dbReference>
<proteinExistence type="predicted"/>
<reference evidence="3" key="1">
    <citation type="journal article" date="2005" name="Nature">
        <title>Sequencing of Aspergillus nidulans and comparative analysis with A. fumigatus and A. oryzae.</title>
        <authorList>
            <person name="Galagan J.E."/>
            <person name="Calvo S.E."/>
            <person name="Cuomo C."/>
            <person name="Ma L.J."/>
            <person name="Wortman J.R."/>
            <person name="Batzoglou S."/>
            <person name="Lee S.I."/>
            <person name="Basturkmen M."/>
            <person name="Spevak C.C."/>
            <person name="Clutterbuck J."/>
            <person name="Kapitonov V."/>
            <person name="Jurka J."/>
            <person name="Scazzocchio C."/>
            <person name="Farman M."/>
            <person name="Butler J."/>
            <person name="Purcell S."/>
            <person name="Harris S."/>
            <person name="Braus G.H."/>
            <person name="Draht O."/>
            <person name="Busch S."/>
            <person name="D'Enfert C."/>
            <person name="Bouchier C."/>
            <person name="Goldman G.H."/>
            <person name="Bell-Pedersen D."/>
            <person name="Griffiths-Jones S."/>
            <person name="Doonan J.H."/>
            <person name="Yu J."/>
            <person name="Vienken K."/>
            <person name="Pain A."/>
            <person name="Freitag M."/>
            <person name="Selker E.U."/>
            <person name="Archer D.B."/>
            <person name="Penalva M.A."/>
            <person name="Oakley B.R."/>
            <person name="Momany M."/>
            <person name="Tanaka T."/>
            <person name="Kumagai T."/>
            <person name="Asai K."/>
            <person name="Machida M."/>
            <person name="Nierman W.C."/>
            <person name="Denning D.W."/>
            <person name="Caddick M."/>
            <person name="Hynes M."/>
            <person name="Paoletti M."/>
            <person name="Fischer R."/>
            <person name="Miller B."/>
            <person name="Dyer P."/>
            <person name="Sachs M.S."/>
            <person name="Osmani S.A."/>
            <person name="Birren B.W."/>
        </authorList>
    </citation>
    <scope>NUCLEOTIDE SEQUENCE [LARGE SCALE GENOMIC DNA]</scope>
    <source>
        <strain evidence="3">FGSC A4 / ATCC 38163 / CBS 112.46 / NRRL 194 / M139</strain>
    </source>
</reference>
<dbReference type="AlphaFoldDB" id="Q5B239"/>
<dbReference type="InParanoid" id="Q5B239"/>
<organism evidence="2 3">
    <name type="scientific">Emericella nidulans (strain FGSC A4 / ATCC 38163 / CBS 112.46 / NRRL 194 / M139)</name>
    <name type="common">Aspergillus nidulans</name>
    <dbReference type="NCBI Taxonomy" id="227321"/>
    <lineage>
        <taxon>Eukaryota</taxon>
        <taxon>Fungi</taxon>
        <taxon>Dikarya</taxon>
        <taxon>Ascomycota</taxon>
        <taxon>Pezizomycotina</taxon>
        <taxon>Eurotiomycetes</taxon>
        <taxon>Eurotiomycetidae</taxon>
        <taxon>Eurotiales</taxon>
        <taxon>Aspergillaceae</taxon>
        <taxon>Aspergillus</taxon>
        <taxon>Aspergillus subgen. Nidulantes</taxon>
    </lineage>
</organism>
<evidence type="ECO:0000313" key="2">
    <source>
        <dbReference type="EMBL" id="CBF81986.1"/>
    </source>
</evidence>
<dbReference type="EMBL" id="BN001305">
    <property type="protein sequence ID" value="CBF81986.1"/>
    <property type="molecule type" value="Genomic_DNA"/>
</dbReference>
<name>Q5B239_EMENI</name>
<dbReference type="STRING" id="227321.Q5B239"/>
<reference evidence="3" key="2">
    <citation type="journal article" date="2009" name="Fungal Genet. Biol.">
        <title>The 2008 update of the Aspergillus nidulans genome annotation: a community effort.</title>
        <authorList>
            <person name="Wortman J.R."/>
            <person name="Gilsenan J.M."/>
            <person name="Joardar V."/>
            <person name="Deegan J."/>
            <person name="Clutterbuck J."/>
            <person name="Andersen M.R."/>
            <person name="Archer D."/>
            <person name="Bencina M."/>
            <person name="Braus G."/>
            <person name="Coutinho P."/>
            <person name="von Dohren H."/>
            <person name="Doonan J."/>
            <person name="Driessen A.J."/>
            <person name="Durek P."/>
            <person name="Espeso E."/>
            <person name="Fekete E."/>
            <person name="Flipphi M."/>
            <person name="Estrada C.G."/>
            <person name="Geysens S."/>
            <person name="Goldman G."/>
            <person name="de Groot P.W."/>
            <person name="Hansen K."/>
            <person name="Harris S.D."/>
            <person name="Heinekamp T."/>
            <person name="Helmstaedt K."/>
            <person name="Henrissat B."/>
            <person name="Hofmann G."/>
            <person name="Homan T."/>
            <person name="Horio T."/>
            <person name="Horiuchi H."/>
            <person name="James S."/>
            <person name="Jones M."/>
            <person name="Karaffa L."/>
            <person name="Karanyi Z."/>
            <person name="Kato M."/>
            <person name="Keller N."/>
            <person name="Kelly D.E."/>
            <person name="Kiel J.A."/>
            <person name="Kim J.M."/>
            <person name="van der Klei I.J."/>
            <person name="Klis F.M."/>
            <person name="Kovalchuk A."/>
            <person name="Krasevec N."/>
            <person name="Kubicek C.P."/>
            <person name="Liu B."/>
            <person name="Maccabe A."/>
            <person name="Meyer V."/>
            <person name="Mirabito P."/>
            <person name="Miskei M."/>
            <person name="Mos M."/>
            <person name="Mullins J."/>
            <person name="Nelson D.R."/>
            <person name="Nielsen J."/>
            <person name="Oakley B.R."/>
            <person name="Osmani S.A."/>
            <person name="Pakula T."/>
            <person name="Paszewski A."/>
            <person name="Paulsen I."/>
            <person name="Pilsyk S."/>
            <person name="Pocsi I."/>
            <person name="Punt P.J."/>
            <person name="Ram A.F."/>
            <person name="Ren Q."/>
            <person name="Robellet X."/>
            <person name="Robson G."/>
            <person name="Seiboth B."/>
            <person name="van Solingen P."/>
            <person name="Specht T."/>
            <person name="Sun J."/>
            <person name="Taheri-Talesh N."/>
            <person name="Takeshita N."/>
            <person name="Ussery D."/>
            <person name="vanKuyk P.A."/>
            <person name="Visser H."/>
            <person name="van de Vondervoort P.J."/>
            <person name="de Vries R.P."/>
            <person name="Walton J."/>
            <person name="Xiang X."/>
            <person name="Xiong Y."/>
            <person name="Zeng A.P."/>
            <person name="Brandt B.W."/>
            <person name="Cornell M.J."/>
            <person name="van den Hondel C.A."/>
            <person name="Visser J."/>
            <person name="Oliver S.G."/>
            <person name="Turner G."/>
        </authorList>
    </citation>
    <scope>GENOME REANNOTATION</scope>
    <source>
        <strain evidence="3">FGSC A4 / ATCC 38163 / CBS 112.46 / NRRL 194 / M139</strain>
    </source>
</reference>
<feature type="region of interest" description="Disordered" evidence="1">
    <location>
        <begin position="156"/>
        <end position="182"/>
    </location>
</feature>
<feature type="compositionally biased region" description="Polar residues" evidence="1">
    <location>
        <begin position="170"/>
        <end position="182"/>
    </location>
</feature>